<evidence type="ECO:0000313" key="2">
    <source>
        <dbReference type="EMBL" id="KDB46770.1"/>
    </source>
</evidence>
<organism evidence="2 3">
    <name type="scientific">Glaesserella parasuis HPS10</name>
    <dbReference type="NCBI Taxonomy" id="1450514"/>
    <lineage>
        <taxon>Bacteria</taxon>
        <taxon>Pseudomonadati</taxon>
        <taxon>Pseudomonadota</taxon>
        <taxon>Gammaproteobacteria</taxon>
        <taxon>Pasteurellales</taxon>
        <taxon>Pasteurellaceae</taxon>
        <taxon>Glaesserella</taxon>
    </lineage>
</organism>
<gene>
    <name evidence="2" type="ORF">HPS10_07400</name>
</gene>
<proteinExistence type="predicted"/>
<comment type="caution">
    <text evidence="2">The sequence shown here is derived from an EMBL/GenBank/DDBJ whole genome shotgun (WGS) entry which is preliminary data.</text>
</comment>
<accession>A0A836MCD8</accession>
<dbReference type="GO" id="GO:0016757">
    <property type="term" value="F:glycosyltransferase activity"/>
    <property type="evidence" value="ECO:0007669"/>
    <property type="project" value="InterPro"/>
</dbReference>
<dbReference type="RefSeq" id="WP_051611639.1">
    <property type="nucleotide sequence ID" value="NZ_JDSO01000095.1"/>
</dbReference>
<dbReference type="PANTHER" id="PTHR12526">
    <property type="entry name" value="GLYCOSYLTRANSFERASE"/>
    <property type="match status" value="1"/>
</dbReference>
<dbReference type="CDD" id="cd03811">
    <property type="entry name" value="GT4_GT28_WabH-like"/>
    <property type="match status" value="1"/>
</dbReference>
<reference evidence="2 3" key="1">
    <citation type="submission" date="2014-02" db="EMBL/GenBank/DDBJ databases">
        <title>Comparative genomics of Haemophilus parasuis isolated from pig lungs.</title>
        <authorList>
            <person name="Kittichotirat W."/>
            <person name="Bumgarner R.E."/>
            <person name="Lawrence P."/>
        </authorList>
    </citation>
    <scope>NUCLEOTIDE SEQUENCE [LARGE SCALE GENOMIC DNA]</scope>
    <source>
        <strain evidence="2 3">HPS10</strain>
    </source>
</reference>
<dbReference type="Pfam" id="PF00534">
    <property type="entry name" value="Glycos_transf_1"/>
    <property type="match status" value="1"/>
</dbReference>
<dbReference type="GO" id="GO:1901135">
    <property type="term" value="P:carbohydrate derivative metabolic process"/>
    <property type="evidence" value="ECO:0007669"/>
    <property type="project" value="UniProtKB-ARBA"/>
</dbReference>
<feature type="domain" description="Glycosyl transferase family 1" evidence="1">
    <location>
        <begin position="180"/>
        <end position="336"/>
    </location>
</feature>
<dbReference type="InterPro" id="IPR001296">
    <property type="entry name" value="Glyco_trans_1"/>
</dbReference>
<dbReference type="EMBL" id="JDSO01000095">
    <property type="protein sequence ID" value="KDB46770.1"/>
    <property type="molecule type" value="Genomic_DNA"/>
</dbReference>
<dbReference type="PANTHER" id="PTHR12526:SF630">
    <property type="entry name" value="GLYCOSYLTRANSFERASE"/>
    <property type="match status" value="1"/>
</dbReference>
<dbReference type="Gene3D" id="3.40.50.2000">
    <property type="entry name" value="Glycogen Phosphorylase B"/>
    <property type="match status" value="2"/>
</dbReference>
<dbReference type="SUPFAM" id="SSF53756">
    <property type="entry name" value="UDP-Glycosyltransferase/glycogen phosphorylase"/>
    <property type="match status" value="1"/>
</dbReference>
<protein>
    <submittedName>
        <fullName evidence="2">Glycosyl transferase family 1</fullName>
    </submittedName>
</protein>
<name>A0A836MCD8_GLAPU</name>
<evidence type="ECO:0000313" key="3">
    <source>
        <dbReference type="Proteomes" id="UP000027036"/>
    </source>
</evidence>
<dbReference type="Proteomes" id="UP000027036">
    <property type="component" value="Unassembled WGS sequence"/>
</dbReference>
<dbReference type="AlphaFoldDB" id="A0A836MCD8"/>
<evidence type="ECO:0000259" key="1">
    <source>
        <dbReference type="Pfam" id="PF00534"/>
    </source>
</evidence>
<keyword evidence="2" id="KW-0808">Transferase</keyword>
<sequence length="357" mass="40974">MNKKILIVSPALVYGGGESYLLQLNNILNQLGFFTEFIVSNEHLFKNLECNNKKLIMAKNQHIAALKCIFLIRKILREHQYDFVILNGLSEIGVFSNFISHEKIIVIGHSNEEWLIYKPYRIGVLHTLKRVISYKFDKKLFLFIALNDITVSNTRLYGNLYKKTVKIYTGIEAMNVVNESDPNIIFFGRIGRLIEKKGNRNLIKAFSVIHKVYPNTKLVFAGDGYKRKELEQLAKDLDISDSVIFMGEVNPQQFYSKIDCMISPSLSEAFPMILLEAMSLKIPIISTNVGGCTEILVDGKTARLISPNNVLELQKAMVDYIQNKETYKKFSEEAYSVYLSKFSTFSFLKQWEMVLKS</sequence>